<dbReference type="AlphaFoldDB" id="A0A518BE17"/>
<gene>
    <name evidence="2" type="ORF">Pla133_02840</name>
</gene>
<protein>
    <submittedName>
        <fullName evidence="2">Uncharacterized protein</fullName>
    </submittedName>
</protein>
<dbReference type="KEGG" id="pbap:Pla133_02840"/>
<name>A0A518BE17_9BACT</name>
<accession>A0A518BE17</accession>
<feature type="chain" id="PRO_5022093395" evidence="1">
    <location>
        <begin position="30"/>
        <end position="333"/>
    </location>
</feature>
<sequence length="333" mass="34656" precursor="true">MRYTTRIASLSSLPLLLAVVAGTAAPALAGEVFVKPPAGTSDINNSAWVPEDGSDSDTYSWDEFTLAETQTITEVRWRGGYSLNAQYGKVTGFRVSFFDSVPGGFQPVITALPEKEELETVIATFHVSGNAGETFVGSVGGKLNYDYHYTLPTPVTLQGGVKYWFRVVGEQPIYPDWGPVTGLGGNGSHFRYSTGTTLFQNWPHDLSFSMHAQWVNIGQGLAGTVGTPGLGGSGSLAAGVTTTLAISSARPLAPAWIIAGTSQLNLPIAGGTLVPNPLWSVPVQCDAGGSASLGFALTPGVPTGTELVAQAWILDPQGPLGLAATNAVTATTP</sequence>
<evidence type="ECO:0000256" key="1">
    <source>
        <dbReference type="SAM" id="SignalP"/>
    </source>
</evidence>
<reference evidence="2 3" key="1">
    <citation type="submission" date="2019-02" db="EMBL/GenBank/DDBJ databases">
        <title>Deep-cultivation of Planctomycetes and their phenomic and genomic characterization uncovers novel biology.</title>
        <authorList>
            <person name="Wiegand S."/>
            <person name="Jogler M."/>
            <person name="Boedeker C."/>
            <person name="Pinto D."/>
            <person name="Vollmers J."/>
            <person name="Rivas-Marin E."/>
            <person name="Kohn T."/>
            <person name="Peeters S.H."/>
            <person name="Heuer A."/>
            <person name="Rast P."/>
            <person name="Oberbeckmann S."/>
            <person name="Bunk B."/>
            <person name="Jeske O."/>
            <person name="Meyerdierks A."/>
            <person name="Storesund J.E."/>
            <person name="Kallscheuer N."/>
            <person name="Luecker S."/>
            <person name="Lage O.M."/>
            <person name="Pohl T."/>
            <person name="Merkel B.J."/>
            <person name="Hornburger P."/>
            <person name="Mueller R.-W."/>
            <person name="Bruemmer F."/>
            <person name="Labrenz M."/>
            <person name="Spormann A.M."/>
            <person name="Op den Camp H."/>
            <person name="Overmann J."/>
            <person name="Amann R."/>
            <person name="Jetten M.S.M."/>
            <person name="Mascher T."/>
            <person name="Medema M.H."/>
            <person name="Devos D.P."/>
            <person name="Kaster A.-K."/>
            <person name="Ovreas L."/>
            <person name="Rohde M."/>
            <person name="Galperin M.Y."/>
            <person name="Jogler C."/>
        </authorList>
    </citation>
    <scope>NUCLEOTIDE SEQUENCE [LARGE SCALE GENOMIC DNA]</scope>
    <source>
        <strain evidence="2 3">Pla133</strain>
    </source>
</reference>
<proteinExistence type="predicted"/>
<feature type="signal peptide" evidence="1">
    <location>
        <begin position="1"/>
        <end position="29"/>
    </location>
</feature>
<keyword evidence="3" id="KW-1185">Reference proteome</keyword>
<organism evidence="2 3">
    <name type="scientific">Engelhardtia mirabilis</name>
    <dbReference type="NCBI Taxonomy" id="2528011"/>
    <lineage>
        <taxon>Bacteria</taxon>
        <taxon>Pseudomonadati</taxon>
        <taxon>Planctomycetota</taxon>
        <taxon>Planctomycetia</taxon>
        <taxon>Planctomycetia incertae sedis</taxon>
        <taxon>Engelhardtia</taxon>
    </lineage>
</organism>
<evidence type="ECO:0000313" key="2">
    <source>
        <dbReference type="EMBL" id="QDU65220.1"/>
    </source>
</evidence>
<dbReference type="EMBL" id="CP036287">
    <property type="protein sequence ID" value="QDU65220.1"/>
    <property type="molecule type" value="Genomic_DNA"/>
</dbReference>
<dbReference type="Proteomes" id="UP000316921">
    <property type="component" value="Chromosome"/>
</dbReference>
<evidence type="ECO:0000313" key="3">
    <source>
        <dbReference type="Proteomes" id="UP000316921"/>
    </source>
</evidence>
<dbReference type="RefSeq" id="WP_145061619.1">
    <property type="nucleotide sequence ID" value="NZ_CP036287.1"/>
</dbReference>
<keyword evidence="1" id="KW-0732">Signal</keyword>